<proteinExistence type="predicted"/>
<protein>
    <submittedName>
        <fullName evidence="11">Preprotein translocase subunit SecD</fullName>
    </submittedName>
</protein>
<keyword evidence="12" id="KW-1185">Reference proteome</keyword>
<evidence type="ECO:0000313" key="11">
    <source>
        <dbReference type="EMBL" id="SDD72674.1"/>
    </source>
</evidence>
<keyword evidence="1" id="KW-0813">Transport</keyword>
<evidence type="ECO:0000256" key="4">
    <source>
        <dbReference type="ARBA" id="ARBA00022927"/>
    </source>
</evidence>
<feature type="domain" description="Protein translocase subunit SecDF P1" evidence="9">
    <location>
        <begin position="102"/>
        <end position="160"/>
    </location>
</feature>
<evidence type="ECO:0000256" key="7">
    <source>
        <dbReference type="ARBA" id="ARBA00023136"/>
    </source>
</evidence>
<evidence type="ECO:0000313" key="12">
    <source>
        <dbReference type="Proteomes" id="UP000199412"/>
    </source>
</evidence>
<reference evidence="11 12" key="1">
    <citation type="submission" date="2016-10" db="EMBL/GenBank/DDBJ databases">
        <authorList>
            <person name="de Groot N.N."/>
        </authorList>
    </citation>
    <scope>NUCLEOTIDE SEQUENCE [LARGE SCALE GENOMIC DNA]</scope>
    <source>
        <strain evidence="11 12">ATCC 700224</strain>
    </source>
</reference>
<dbReference type="PANTHER" id="PTHR30081:SF1">
    <property type="entry name" value="PROTEIN TRANSLOCASE SUBUNIT SECD"/>
    <property type="match status" value="1"/>
</dbReference>
<keyword evidence="4" id="KW-0653">Protein transport</keyword>
<dbReference type="PANTHER" id="PTHR30081">
    <property type="entry name" value="PROTEIN-EXPORT MEMBRANE PROTEIN SEC"/>
    <property type="match status" value="1"/>
</dbReference>
<dbReference type="Gene3D" id="3.30.1360.200">
    <property type="match status" value="1"/>
</dbReference>
<feature type="transmembrane region" description="Helical" evidence="8">
    <location>
        <begin position="30"/>
        <end position="48"/>
    </location>
</feature>
<evidence type="ECO:0000256" key="3">
    <source>
        <dbReference type="ARBA" id="ARBA00022692"/>
    </source>
</evidence>
<keyword evidence="3 8" id="KW-0812">Transmembrane</keyword>
<dbReference type="InterPro" id="IPR022813">
    <property type="entry name" value="SecD/SecF_arch_bac"/>
</dbReference>
<keyword evidence="6" id="KW-0811">Translocation</keyword>
<sequence length="312" mass="33121">MGVRRGRIRAARSTNRECPAMLCSGNARNWLILAICLVGSVLIVPGALRAQAESPGDGERAAVQGLAEKEGIHLVFDIQTDDVLRESPEATADSELRDDVVRRTIAVLRRRLEAINTPTFWIDRSGESGVRVVFSPGVRDPNGIKDLLGGTGAFTFHLIDERVASGDLDSGQVPPGTVVMPAARSDAHMPARYAVRAKIEMSSDDIREVEVRVVGGQPVVSFRFSPDGASRFATLTADNIGRALAMVLDGAVISAPIIREPILGGAGIISGGFTEREARDLAVVLRSGSLPAPLVLREERSVDPSGDAAGSQ</sequence>
<accession>A0A1G6X3P1</accession>
<organism evidence="11 12">
    <name type="scientific">Rhodospira trueperi</name>
    <dbReference type="NCBI Taxonomy" id="69960"/>
    <lineage>
        <taxon>Bacteria</taxon>
        <taxon>Pseudomonadati</taxon>
        <taxon>Pseudomonadota</taxon>
        <taxon>Alphaproteobacteria</taxon>
        <taxon>Rhodospirillales</taxon>
        <taxon>Rhodospirillaceae</taxon>
        <taxon>Rhodospira</taxon>
    </lineage>
</organism>
<evidence type="ECO:0000256" key="6">
    <source>
        <dbReference type="ARBA" id="ARBA00023010"/>
    </source>
</evidence>
<dbReference type="GO" id="GO:0005886">
    <property type="term" value="C:plasma membrane"/>
    <property type="evidence" value="ECO:0007669"/>
    <property type="project" value="TreeGrafter"/>
</dbReference>
<evidence type="ECO:0000256" key="5">
    <source>
        <dbReference type="ARBA" id="ARBA00022989"/>
    </source>
</evidence>
<gene>
    <name evidence="11" type="ORF">SAMN05421720_101360</name>
</gene>
<dbReference type="EMBL" id="FNAP01000001">
    <property type="protein sequence ID" value="SDD72674.1"/>
    <property type="molecule type" value="Genomic_DNA"/>
</dbReference>
<dbReference type="GO" id="GO:0015031">
    <property type="term" value="P:protein transport"/>
    <property type="evidence" value="ECO:0007669"/>
    <property type="project" value="UniProtKB-KW"/>
</dbReference>
<dbReference type="Pfam" id="PF22599">
    <property type="entry name" value="SecDF_P1_head"/>
    <property type="match status" value="1"/>
</dbReference>
<dbReference type="InterPro" id="IPR054384">
    <property type="entry name" value="SecDF_P1_head"/>
</dbReference>
<evidence type="ECO:0000256" key="8">
    <source>
        <dbReference type="SAM" id="Phobius"/>
    </source>
</evidence>
<dbReference type="Gene3D" id="3.30.70.3400">
    <property type="match status" value="1"/>
</dbReference>
<evidence type="ECO:0000256" key="2">
    <source>
        <dbReference type="ARBA" id="ARBA00022475"/>
    </source>
</evidence>
<keyword evidence="5 8" id="KW-1133">Transmembrane helix</keyword>
<evidence type="ECO:0000259" key="9">
    <source>
        <dbReference type="Pfam" id="PF21760"/>
    </source>
</evidence>
<dbReference type="STRING" id="69960.SAMN05421720_101360"/>
<keyword evidence="2" id="KW-1003">Cell membrane</keyword>
<evidence type="ECO:0000259" key="10">
    <source>
        <dbReference type="Pfam" id="PF22599"/>
    </source>
</evidence>
<dbReference type="Pfam" id="PF21760">
    <property type="entry name" value="SecD_1st"/>
    <property type="match status" value="1"/>
</dbReference>
<feature type="domain" description="SecDF P1 head subdomain" evidence="10">
    <location>
        <begin position="190"/>
        <end position="292"/>
    </location>
</feature>
<name>A0A1G6X3P1_9PROT</name>
<evidence type="ECO:0000256" key="1">
    <source>
        <dbReference type="ARBA" id="ARBA00022448"/>
    </source>
</evidence>
<dbReference type="AlphaFoldDB" id="A0A1G6X3P1"/>
<keyword evidence="7 8" id="KW-0472">Membrane</keyword>
<dbReference type="InterPro" id="IPR048631">
    <property type="entry name" value="SecD_1st"/>
</dbReference>
<dbReference type="Proteomes" id="UP000199412">
    <property type="component" value="Unassembled WGS sequence"/>
</dbReference>